<evidence type="ECO:0000313" key="14">
    <source>
        <dbReference type="Proteomes" id="UP001335729"/>
    </source>
</evidence>
<feature type="domain" description="Biotin carboxylation" evidence="12">
    <location>
        <begin position="1"/>
        <end position="448"/>
    </location>
</feature>
<evidence type="ECO:0000256" key="8">
    <source>
        <dbReference type="PROSITE-ProRule" id="PRU00409"/>
    </source>
</evidence>
<dbReference type="Pfam" id="PF02785">
    <property type="entry name" value="Biotin_carb_C"/>
    <property type="match status" value="1"/>
</dbReference>
<keyword evidence="3 13" id="KW-0436">Ligase</keyword>
<proteinExistence type="predicted"/>
<evidence type="ECO:0000259" key="11">
    <source>
        <dbReference type="PROSITE" id="PS50975"/>
    </source>
</evidence>
<dbReference type="RefSeq" id="WP_330504655.1">
    <property type="nucleotide sequence ID" value="NZ_JAZDUE010000007.1"/>
</dbReference>
<feature type="domain" description="ATP-grasp" evidence="11">
    <location>
        <begin position="120"/>
        <end position="318"/>
    </location>
</feature>
<evidence type="ECO:0000256" key="1">
    <source>
        <dbReference type="ARBA" id="ARBA00001953"/>
    </source>
</evidence>
<evidence type="ECO:0000256" key="7">
    <source>
        <dbReference type="ARBA" id="ARBA00048501"/>
    </source>
</evidence>
<dbReference type="InterPro" id="IPR000089">
    <property type="entry name" value="Biotin_lipoyl"/>
</dbReference>
<dbReference type="PANTHER" id="PTHR18866:SF33">
    <property type="entry name" value="METHYLCROTONOYL-COA CARBOXYLASE SUBUNIT ALPHA, MITOCHONDRIAL-RELATED"/>
    <property type="match status" value="1"/>
</dbReference>
<evidence type="ECO:0000256" key="5">
    <source>
        <dbReference type="ARBA" id="ARBA00022840"/>
    </source>
</evidence>
<evidence type="ECO:0000259" key="12">
    <source>
        <dbReference type="PROSITE" id="PS50979"/>
    </source>
</evidence>
<dbReference type="SUPFAM" id="SSF52440">
    <property type="entry name" value="PreATP-grasp domain"/>
    <property type="match status" value="1"/>
</dbReference>
<dbReference type="PROSITE" id="PS00866">
    <property type="entry name" value="CPSASE_1"/>
    <property type="match status" value="1"/>
</dbReference>
<dbReference type="InterPro" id="IPR011764">
    <property type="entry name" value="Biotin_carboxylation_dom"/>
</dbReference>
<dbReference type="NCBIfam" id="NF006367">
    <property type="entry name" value="PRK08591.1"/>
    <property type="match status" value="1"/>
</dbReference>
<dbReference type="SUPFAM" id="SSF51230">
    <property type="entry name" value="Single hybrid motif"/>
    <property type="match status" value="1"/>
</dbReference>
<dbReference type="PROSITE" id="PS50979">
    <property type="entry name" value="BC"/>
    <property type="match status" value="1"/>
</dbReference>
<dbReference type="EC" id="6.3.4.14" evidence="2"/>
<comment type="catalytic activity">
    <reaction evidence="7">
        <text>N(6)-biotinyl-L-lysyl-[protein] + hydrogencarbonate + ATP = N(6)-carboxybiotinyl-L-lysyl-[protein] + ADP + phosphate + H(+)</text>
        <dbReference type="Rhea" id="RHEA:13501"/>
        <dbReference type="Rhea" id="RHEA-COMP:10505"/>
        <dbReference type="Rhea" id="RHEA-COMP:10506"/>
        <dbReference type="ChEBI" id="CHEBI:15378"/>
        <dbReference type="ChEBI" id="CHEBI:17544"/>
        <dbReference type="ChEBI" id="CHEBI:30616"/>
        <dbReference type="ChEBI" id="CHEBI:43474"/>
        <dbReference type="ChEBI" id="CHEBI:83144"/>
        <dbReference type="ChEBI" id="CHEBI:83145"/>
        <dbReference type="ChEBI" id="CHEBI:456216"/>
        <dbReference type="EC" id="6.3.4.14"/>
    </reaction>
    <physiologicalReaction direction="left-to-right" evidence="7">
        <dbReference type="Rhea" id="RHEA:13502"/>
    </physiologicalReaction>
</comment>
<keyword evidence="4 8" id="KW-0547">Nucleotide-binding</keyword>
<dbReference type="InterPro" id="IPR001882">
    <property type="entry name" value="Biotin_BS"/>
</dbReference>
<feature type="region of interest" description="Disordered" evidence="9">
    <location>
        <begin position="506"/>
        <end position="537"/>
    </location>
</feature>
<feature type="domain" description="Lipoyl-binding" evidence="10">
    <location>
        <begin position="524"/>
        <end position="599"/>
    </location>
</feature>
<dbReference type="Pfam" id="PF00364">
    <property type="entry name" value="Biotin_lipoyl"/>
    <property type="match status" value="1"/>
</dbReference>
<dbReference type="EMBL" id="JAZDUE010000007">
    <property type="protein sequence ID" value="MEE4023364.1"/>
    <property type="molecule type" value="Genomic_DNA"/>
</dbReference>
<dbReference type="InterPro" id="IPR005482">
    <property type="entry name" value="Biotin_COase_C"/>
</dbReference>
<dbReference type="InterPro" id="IPR011761">
    <property type="entry name" value="ATP-grasp"/>
</dbReference>
<dbReference type="PROSITE" id="PS50968">
    <property type="entry name" value="BIOTINYL_LIPOYL"/>
    <property type="match status" value="1"/>
</dbReference>
<dbReference type="InterPro" id="IPR005481">
    <property type="entry name" value="BC-like_N"/>
</dbReference>
<dbReference type="SUPFAM" id="SSF56059">
    <property type="entry name" value="Glutathione synthetase ATP-binding domain-like"/>
    <property type="match status" value="1"/>
</dbReference>
<dbReference type="SMART" id="SM00878">
    <property type="entry name" value="Biotin_carb_C"/>
    <property type="match status" value="1"/>
</dbReference>
<reference evidence="13 14" key="1">
    <citation type="submission" date="2024-01" db="EMBL/GenBank/DDBJ databases">
        <title>Draft genome sequence of Gordonia sp. PKS22-38.</title>
        <authorList>
            <person name="Suphannarot A."/>
            <person name="Mingma R."/>
        </authorList>
    </citation>
    <scope>NUCLEOTIDE SEQUENCE [LARGE SCALE GENOMIC DNA]</scope>
    <source>
        <strain evidence="13 14">PKS22-38</strain>
    </source>
</reference>
<dbReference type="Pfam" id="PF00289">
    <property type="entry name" value="Biotin_carb_N"/>
    <property type="match status" value="1"/>
</dbReference>
<evidence type="ECO:0000259" key="10">
    <source>
        <dbReference type="PROSITE" id="PS50968"/>
    </source>
</evidence>
<dbReference type="PROSITE" id="PS00867">
    <property type="entry name" value="CPSASE_2"/>
    <property type="match status" value="1"/>
</dbReference>
<dbReference type="GO" id="GO:0003989">
    <property type="term" value="F:acetyl-CoA carboxylase activity"/>
    <property type="evidence" value="ECO:0007669"/>
    <property type="project" value="UniProtKB-EC"/>
</dbReference>
<dbReference type="PROSITE" id="PS00188">
    <property type="entry name" value="BIOTIN"/>
    <property type="match status" value="1"/>
</dbReference>
<dbReference type="PROSITE" id="PS50975">
    <property type="entry name" value="ATP_GRASP"/>
    <property type="match status" value="1"/>
</dbReference>
<gene>
    <name evidence="13" type="ORF">V1Y59_09775</name>
</gene>
<evidence type="ECO:0000256" key="6">
    <source>
        <dbReference type="ARBA" id="ARBA00023267"/>
    </source>
</evidence>
<evidence type="ECO:0000256" key="4">
    <source>
        <dbReference type="ARBA" id="ARBA00022741"/>
    </source>
</evidence>
<evidence type="ECO:0000256" key="9">
    <source>
        <dbReference type="SAM" id="MobiDB-lite"/>
    </source>
</evidence>
<sequence length="604" mass="62959">MIGKLLIANRGEIAVRIIRTCTELGIASVAVHSDPDAAARHVRLADEAVALGGVSPGESYLDIDKIISAAKQTGAEAVHPGYGFLAENADFAQAVQDAGLIWVGPPPKAIDVMGEKVAARAVAQRADVPGVPGSGGAIESADQVTEFGAEYGYPVAIKASYGGGGRGMRVVADASHAAASFDAARTEATAAFGRGDVYLERYLSHARHVEVQVFADQYGNAVWLGDRDCSVQRRHQKLVEEAPAPGLSDALRRAMGEASVRLAKEVDYVGAGTVEYLVEAADDRFYFLEMNTRIQVEHPVTEATLGVDLIAEQLRVASGEPLSFRGSGIEPRGHAIEVRINAENVADGLFLPSPGPLGTVSAPDRAGVRWDSGYDSGDEVAPHYDSMVGKLIAWAPTRTHAIARMRRALDELTITGVPTTAPAAQAVLAQDDFAAAAINTNWLERDIDLAALLPSAGSTPSVGEDADTSDDEPAARDEVWVGDRRYVIPFFGASQVVSGAADTTIAQASPRRAGGAGSRRKGKRASAAGSGQVTSPMQGTVTDVNVAQGQAVSVGEILMIVEAMKMQNPIRAAIDGVVSSLAAKVGDVVASGDELAVIAPAADD</sequence>
<keyword evidence="14" id="KW-1185">Reference proteome</keyword>
<evidence type="ECO:0000313" key="13">
    <source>
        <dbReference type="EMBL" id="MEE4023364.1"/>
    </source>
</evidence>
<dbReference type="InterPro" id="IPR011054">
    <property type="entry name" value="Rudment_hybrid_motif"/>
</dbReference>
<keyword evidence="5 8" id="KW-0067">ATP-binding</keyword>
<comment type="cofactor">
    <cofactor evidence="1">
        <name>biotin</name>
        <dbReference type="ChEBI" id="CHEBI:57586"/>
    </cofactor>
</comment>
<dbReference type="PANTHER" id="PTHR18866">
    <property type="entry name" value="CARBOXYLASE:PYRUVATE/ACETYL-COA/PROPIONYL-COA CARBOXYLASE"/>
    <property type="match status" value="1"/>
</dbReference>
<dbReference type="InterPro" id="IPR011053">
    <property type="entry name" value="Single_hybrid_motif"/>
</dbReference>
<dbReference type="InterPro" id="IPR016185">
    <property type="entry name" value="PreATP-grasp_dom_sf"/>
</dbReference>
<accession>A0ABU7MUC3</accession>
<dbReference type="SUPFAM" id="SSF51246">
    <property type="entry name" value="Rudiment single hybrid motif"/>
    <property type="match status" value="1"/>
</dbReference>
<dbReference type="Gene3D" id="3.30.470.20">
    <property type="entry name" value="ATP-grasp fold, B domain"/>
    <property type="match status" value="1"/>
</dbReference>
<dbReference type="Gene3D" id="2.40.50.100">
    <property type="match status" value="1"/>
</dbReference>
<evidence type="ECO:0000256" key="2">
    <source>
        <dbReference type="ARBA" id="ARBA00013263"/>
    </source>
</evidence>
<protein>
    <recommendedName>
        <fullName evidence="2">biotin carboxylase</fullName>
        <ecNumber evidence="2">6.3.4.14</ecNumber>
    </recommendedName>
</protein>
<dbReference type="InterPro" id="IPR005479">
    <property type="entry name" value="CPAse_ATP-bd"/>
</dbReference>
<evidence type="ECO:0000256" key="3">
    <source>
        <dbReference type="ARBA" id="ARBA00022598"/>
    </source>
</evidence>
<dbReference type="CDD" id="cd06850">
    <property type="entry name" value="biotinyl_domain"/>
    <property type="match status" value="1"/>
</dbReference>
<organism evidence="13 14">
    <name type="scientific">Gordonia prachuapensis</name>
    <dbReference type="NCBI Taxonomy" id="3115651"/>
    <lineage>
        <taxon>Bacteria</taxon>
        <taxon>Bacillati</taxon>
        <taxon>Actinomycetota</taxon>
        <taxon>Actinomycetes</taxon>
        <taxon>Mycobacteriales</taxon>
        <taxon>Gordoniaceae</taxon>
        <taxon>Gordonia</taxon>
    </lineage>
</organism>
<name>A0ABU7MUC3_9ACTN</name>
<comment type="caution">
    <text evidence="13">The sequence shown here is derived from an EMBL/GenBank/DDBJ whole genome shotgun (WGS) entry which is preliminary data.</text>
</comment>
<dbReference type="InterPro" id="IPR050856">
    <property type="entry name" value="Biotin_carboxylase_complex"/>
</dbReference>
<dbReference type="Proteomes" id="UP001335729">
    <property type="component" value="Unassembled WGS sequence"/>
</dbReference>
<keyword evidence="6" id="KW-0092">Biotin</keyword>
<dbReference type="Pfam" id="PF02786">
    <property type="entry name" value="CPSase_L_D2"/>
    <property type="match status" value="1"/>
</dbReference>